<feature type="transmembrane region" description="Helical" evidence="9">
    <location>
        <begin position="201"/>
        <end position="219"/>
    </location>
</feature>
<dbReference type="InterPro" id="IPR023271">
    <property type="entry name" value="Aquaporin-like"/>
</dbReference>
<feature type="transmembrane region" description="Helical" evidence="9">
    <location>
        <begin position="36"/>
        <end position="59"/>
    </location>
</feature>
<dbReference type="RefSeq" id="WP_130604849.1">
    <property type="nucleotide sequence ID" value="NZ_AP019400.1"/>
</dbReference>
<dbReference type="InterPro" id="IPR022357">
    <property type="entry name" value="MIP_CS"/>
</dbReference>
<keyword evidence="5 8" id="KW-0812">Transmembrane</keyword>
<evidence type="ECO:0000313" key="11">
    <source>
        <dbReference type="Proteomes" id="UP000289856"/>
    </source>
</evidence>
<keyword evidence="3 8" id="KW-0813">Transport</keyword>
<evidence type="ECO:0000256" key="3">
    <source>
        <dbReference type="ARBA" id="ARBA00022448"/>
    </source>
</evidence>
<keyword evidence="7 9" id="KW-0472">Membrane</keyword>
<dbReference type="GO" id="GO:0005886">
    <property type="term" value="C:plasma membrane"/>
    <property type="evidence" value="ECO:0007669"/>
    <property type="project" value="UniProtKB-SubCell"/>
</dbReference>
<evidence type="ECO:0000256" key="7">
    <source>
        <dbReference type="ARBA" id="ARBA00023136"/>
    </source>
</evidence>
<feature type="transmembrane region" description="Helical" evidence="9">
    <location>
        <begin position="158"/>
        <end position="181"/>
    </location>
</feature>
<evidence type="ECO:0000256" key="4">
    <source>
        <dbReference type="ARBA" id="ARBA00022475"/>
    </source>
</evidence>
<dbReference type="PROSITE" id="PS51257">
    <property type="entry name" value="PROKAR_LIPOPROTEIN"/>
    <property type="match status" value="1"/>
</dbReference>
<gene>
    <name evidence="10" type="primary">aqpZ</name>
    <name evidence="10" type="ORF">KCTCHS21_03560</name>
</gene>
<sequence length="224" mass="22828">MGASWKKGIAEFIGTFVLVLFGCGSAATAGGNLGNLGIAFAFGLSIVALAYVIGPISGCHINPAVSFAFWIKRKLSSKDFFVYVISQLAGALAGAGILYAIIDSTGSAVTNLGANGYGEGYGIGISLLLALVVEVILTFVFVFTILGVTSDEGNSRVAGLIIGLTLAFVHILGISLTGTSVNPARSLAPALLLGDTALSQVWVFIVAPLVGAGLAALTFKSLKR</sequence>
<dbReference type="KEGG" id="cohn:KCTCHS21_03560"/>
<keyword evidence="6 9" id="KW-1133">Transmembrane helix</keyword>
<dbReference type="AlphaFoldDB" id="A0A3T1CYL9"/>
<feature type="transmembrane region" description="Helical" evidence="9">
    <location>
        <begin position="80"/>
        <end position="102"/>
    </location>
</feature>
<evidence type="ECO:0000256" key="8">
    <source>
        <dbReference type="RuleBase" id="RU000477"/>
    </source>
</evidence>
<dbReference type="Gene3D" id="1.20.1080.10">
    <property type="entry name" value="Glycerol uptake facilitator protein"/>
    <property type="match status" value="1"/>
</dbReference>
<dbReference type="Proteomes" id="UP000289856">
    <property type="component" value="Chromosome"/>
</dbReference>
<dbReference type="InterPro" id="IPR034294">
    <property type="entry name" value="Aquaporin_transptr"/>
</dbReference>
<comment type="similarity">
    <text evidence="2 8">Belongs to the MIP/aquaporin (TC 1.A.8) family.</text>
</comment>
<evidence type="ECO:0000256" key="2">
    <source>
        <dbReference type="ARBA" id="ARBA00006175"/>
    </source>
</evidence>
<comment type="subcellular location">
    <subcellularLocation>
        <location evidence="1">Cell membrane</location>
        <topology evidence="1">Multi-pass membrane protein</topology>
    </subcellularLocation>
</comment>
<feature type="transmembrane region" description="Helical" evidence="9">
    <location>
        <begin position="122"/>
        <end position="146"/>
    </location>
</feature>
<dbReference type="PROSITE" id="PS00221">
    <property type="entry name" value="MIP"/>
    <property type="match status" value="1"/>
</dbReference>
<dbReference type="OrthoDB" id="9807293at2"/>
<evidence type="ECO:0000256" key="9">
    <source>
        <dbReference type="SAM" id="Phobius"/>
    </source>
</evidence>
<dbReference type="Pfam" id="PF00230">
    <property type="entry name" value="MIP"/>
    <property type="match status" value="1"/>
</dbReference>
<proteinExistence type="inferred from homology"/>
<dbReference type="InterPro" id="IPR000425">
    <property type="entry name" value="MIP"/>
</dbReference>
<organism evidence="10 11">
    <name type="scientific">Cohnella abietis</name>
    <dbReference type="NCBI Taxonomy" id="2507935"/>
    <lineage>
        <taxon>Bacteria</taxon>
        <taxon>Bacillati</taxon>
        <taxon>Bacillota</taxon>
        <taxon>Bacilli</taxon>
        <taxon>Bacillales</taxon>
        <taxon>Paenibacillaceae</taxon>
        <taxon>Cohnella</taxon>
    </lineage>
</organism>
<evidence type="ECO:0000313" key="10">
    <source>
        <dbReference type="EMBL" id="BBI30957.1"/>
    </source>
</evidence>
<evidence type="ECO:0000256" key="6">
    <source>
        <dbReference type="ARBA" id="ARBA00022989"/>
    </source>
</evidence>
<evidence type="ECO:0000256" key="1">
    <source>
        <dbReference type="ARBA" id="ARBA00004651"/>
    </source>
</evidence>
<feature type="transmembrane region" description="Helical" evidence="9">
    <location>
        <begin position="12"/>
        <end position="30"/>
    </location>
</feature>
<keyword evidence="11" id="KW-1185">Reference proteome</keyword>
<dbReference type="PRINTS" id="PR00783">
    <property type="entry name" value="MINTRINSICP"/>
</dbReference>
<name>A0A3T1CYL9_9BACL</name>
<dbReference type="GO" id="GO:0015250">
    <property type="term" value="F:water channel activity"/>
    <property type="evidence" value="ECO:0007669"/>
    <property type="project" value="TreeGrafter"/>
</dbReference>
<dbReference type="SUPFAM" id="SSF81338">
    <property type="entry name" value="Aquaporin-like"/>
    <property type="match status" value="1"/>
</dbReference>
<dbReference type="NCBIfam" id="TIGR00861">
    <property type="entry name" value="MIP"/>
    <property type="match status" value="1"/>
</dbReference>
<evidence type="ECO:0000256" key="5">
    <source>
        <dbReference type="ARBA" id="ARBA00022692"/>
    </source>
</evidence>
<dbReference type="PANTHER" id="PTHR19139:SF199">
    <property type="entry name" value="MIP17260P"/>
    <property type="match status" value="1"/>
</dbReference>
<reference evidence="10 11" key="1">
    <citation type="submission" date="2019-01" db="EMBL/GenBank/DDBJ databases">
        <title>Complete genome sequence of Cohnella hallensis HS21 isolated from Korean fir (Abies koreana) rhizospheric soil.</title>
        <authorList>
            <person name="Jiang L."/>
            <person name="Kang S.W."/>
            <person name="Kim S."/>
            <person name="Jung J."/>
            <person name="Kim C.Y."/>
            <person name="Kim D.H."/>
            <person name="Kim S.W."/>
            <person name="Lee J."/>
        </authorList>
    </citation>
    <scope>NUCLEOTIDE SEQUENCE [LARGE SCALE GENOMIC DNA]</scope>
    <source>
        <strain evidence="10 11">HS21</strain>
    </source>
</reference>
<dbReference type="EMBL" id="AP019400">
    <property type="protein sequence ID" value="BBI30957.1"/>
    <property type="molecule type" value="Genomic_DNA"/>
</dbReference>
<protein>
    <submittedName>
        <fullName evidence="10">Aquaporin Z</fullName>
    </submittedName>
</protein>
<dbReference type="PANTHER" id="PTHR19139">
    <property type="entry name" value="AQUAPORIN TRANSPORTER"/>
    <property type="match status" value="1"/>
</dbReference>
<accession>A0A3T1CYL9</accession>
<keyword evidence="4" id="KW-1003">Cell membrane</keyword>